<dbReference type="CDD" id="cd00093">
    <property type="entry name" value="HTH_XRE"/>
    <property type="match status" value="1"/>
</dbReference>
<gene>
    <name evidence="2" type="ORF">LSH36_1387g00009</name>
</gene>
<evidence type="ECO:0000313" key="3">
    <source>
        <dbReference type="Proteomes" id="UP001208570"/>
    </source>
</evidence>
<dbReference type="InterPro" id="IPR027805">
    <property type="entry name" value="Transposase_HTH_dom"/>
</dbReference>
<dbReference type="EMBL" id="JAODUP010001386">
    <property type="protein sequence ID" value="KAK2140335.1"/>
    <property type="molecule type" value="Genomic_DNA"/>
</dbReference>
<dbReference type="InterPro" id="IPR001387">
    <property type="entry name" value="Cro/C1-type_HTH"/>
</dbReference>
<feature type="domain" description="Transposase Helix-turn-helix" evidence="1">
    <location>
        <begin position="1"/>
        <end position="39"/>
    </location>
</feature>
<keyword evidence="3" id="KW-1185">Reference proteome</keyword>
<name>A0AAD9MP63_9ANNE</name>
<comment type="caution">
    <text evidence="2">The sequence shown here is derived from an EMBL/GenBank/DDBJ whole genome shotgun (WGS) entry which is preliminary data.</text>
</comment>
<sequence>MRLRLGLNQGHLADIFKVSESTISRILNTWINFMYDSSKQLVPWSTKEQILHNLPQAFLDFSEIFIEKPSSHVAQWHTWSEYKYHNTLKLLANWNC</sequence>
<evidence type="ECO:0000259" key="1">
    <source>
        <dbReference type="Pfam" id="PF13613"/>
    </source>
</evidence>
<dbReference type="AlphaFoldDB" id="A0AAD9MP63"/>
<protein>
    <recommendedName>
        <fullName evidence="1">Transposase Helix-turn-helix domain-containing protein</fullName>
    </recommendedName>
</protein>
<proteinExistence type="predicted"/>
<accession>A0AAD9MP63</accession>
<reference evidence="2" key="1">
    <citation type="journal article" date="2023" name="Mol. Biol. Evol.">
        <title>Third-Generation Sequencing Reveals the Adaptive Role of the Epigenome in Three Deep-Sea Polychaetes.</title>
        <authorList>
            <person name="Perez M."/>
            <person name="Aroh O."/>
            <person name="Sun Y."/>
            <person name="Lan Y."/>
            <person name="Juniper S.K."/>
            <person name="Young C.R."/>
            <person name="Angers B."/>
            <person name="Qian P.Y."/>
        </authorList>
    </citation>
    <scope>NUCLEOTIDE SEQUENCE</scope>
    <source>
        <strain evidence="2">P08H-3</strain>
    </source>
</reference>
<dbReference type="PANTHER" id="PTHR23080">
    <property type="entry name" value="THAP DOMAIN PROTEIN"/>
    <property type="match status" value="1"/>
</dbReference>
<organism evidence="2 3">
    <name type="scientific">Paralvinella palmiformis</name>
    <dbReference type="NCBI Taxonomy" id="53620"/>
    <lineage>
        <taxon>Eukaryota</taxon>
        <taxon>Metazoa</taxon>
        <taxon>Spiralia</taxon>
        <taxon>Lophotrochozoa</taxon>
        <taxon>Annelida</taxon>
        <taxon>Polychaeta</taxon>
        <taxon>Sedentaria</taxon>
        <taxon>Canalipalpata</taxon>
        <taxon>Terebellida</taxon>
        <taxon>Terebelliformia</taxon>
        <taxon>Alvinellidae</taxon>
        <taxon>Paralvinella</taxon>
    </lineage>
</organism>
<evidence type="ECO:0000313" key="2">
    <source>
        <dbReference type="EMBL" id="KAK2140335.1"/>
    </source>
</evidence>
<dbReference type="Pfam" id="PF13613">
    <property type="entry name" value="HTH_Tnp_4"/>
    <property type="match status" value="1"/>
</dbReference>
<dbReference type="Proteomes" id="UP001208570">
    <property type="component" value="Unassembled WGS sequence"/>
</dbReference>
<dbReference type="PANTHER" id="PTHR23080:SF141">
    <property type="entry name" value="TRANSPOSASE HELIX-TURN-HELIX DOMAIN-CONTAINING PROTEIN"/>
    <property type="match status" value="1"/>
</dbReference>